<sequence length="88" mass="10041">MPRKKLQSTRISDYFTPATAETPVTQRPSSMALTKDDLLASLRTFRVELREELTADLKSVLEVLQSDVTSRMTSLQADLERSKRKNNK</sequence>
<dbReference type="EMBL" id="JANPWB010000010">
    <property type="protein sequence ID" value="KAJ1136107.1"/>
    <property type="molecule type" value="Genomic_DNA"/>
</dbReference>
<protein>
    <submittedName>
        <fullName evidence="2">Uncharacterized protein</fullName>
    </submittedName>
</protein>
<evidence type="ECO:0000313" key="3">
    <source>
        <dbReference type="Proteomes" id="UP001066276"/>
    </source>
</evidence>
<name>A0AAV7Q6A4_PLEWA</name>
<keyword evidence="3" id="KW-1185">Reference proteome</keyword>
<accession>A0AAV7Q6A4</accession>
<proteinExistence type="predicted"/>
<dbReference type="Proteomes" id="UP001066276">
    <property type="component" value="Chromosome 6"/>
</dbReference>
<evidence type="ECO:0000256" key="1">
    <source>
        <dbReference type="SAM" id="MobiDB-lite"/>
    </source>
</evidence>
<gene>
    <name evidence="2" type="ORF">NDU88_002525</name>
</gene>
<reference evidence="2" key="1">
    <citation type="journal article" date="2022" name="bioRxiv">
        <title>Sequencing and chromosome-scale assembly of the giantPleurodeles waltlgenome.</title>
        <authorList>
            <person name="Brown T."/>
            <person name="Elewa A."/>
            <person name="Iarovenko S."/>
            <person name="Subramanian E."/>
            <person name="Araus A.J."/>
            <person name="Petzold A."/>
            <person name="Susuki M."/>
            <person name="Suzuki K.-i.T."/>
            <person name="Hayashi T."/>
            <person name="Toyoda A."/>
            <person name="Oliveira C."/>
            <person name="Osipova E."/>
            <person name="Leigh N.D."/>
            <person name="Simon A."/>
            <person name="Yun M.H."/>
        </authorList>
    </citation>
    <scope>NUCLEOTIDE SEQUENCE</scope>
    <source>
        <strain evidence="2">20211129_DDA</strain>
        <tissue evidence="2">Liver</tissue>
    </source>
</reference>
<organism evidence="2 3">
    <name type="scientific">Pleurodeles waltl</name>
    <name type="common">Iberian ribbed newt</name>
    <dbReference type="NCBI Taxonomy" id="8319"/>
    <lineage>
        <taxon>Eukaryota</taxon>
        <taxon>Metazoa</taxon>
        <taxon>Chordata</taxon>
        <taxon>Craniata</taxon>
        <taxon>Vertebrata</taxon>
        <taxon>Euteleostomi</taxon>
        <taxon>Amphibia</taxon>
        <taxon>Batrachia</taxon>
        <taxon>Caudata</taxon>
        <taxon>Salamandroidea</taxon>
        <taxon>Salamandridae</taxon>
        <taxon>Pleurodelinae</taxon>
        <taxon>Pleurodeles</taxon>
    </lineage>
</organism>
<evidence type="ECO:0000313" key="2">
    <source>
        <dbReference type="EMBL" id="KAJ1136107.1"/>
    </source>
</evidence>
<dbReference type="AlphaFoldDB" id="A0AAV7Q6A4"/>
<feature type="region of interest" description="Disordered" evidence="1">
    <location>
        <begin position="1"/>
        <end position="29"/>
    </location>
</feature>
<comment type="caution">
    <text evidence="2">The sequence shown here is derived from an EMBL/GenBank/DDBJ whole genome shotgun (WGS) entry which is preliminary data.</text>
</comment>